<dbReference type="GO" id="GO:0016743">
    <property type="term" value="F:carboxyl- or carbamoyltransferase activity"/>
    <property type="evidence" value="ECO:0007669"/>
    <property type="project" value="TreeGrafter"/>
</dbReference>
<feature type="domain" description="Carbamoyltransferase Kae1-like" evidence="1">
    <location>
        <begin position="1"/>
        <end position="65"/>
    </location>
</feature>
<protein>
    <submittedName>
        <fullName evidence="2">Hydrogenase maturation protein HypF</fullName>
    </submittedName>
</protein>
<sequence>MAKLIVEQAKCIREQESVNQVALSGGVFQNRVLTETAVAMLEQAGFIVIIPAQIPVNDAGISFGQVIEFGFKGQ</sequence>
<keyword evidence="3" id="KW-1185">Reference proteome</keyword>
<dbReference type="GO" id="GO:0008270">
    <property type="term" value="F:zinc ion binding"/>
    <property type="evidence" value="ECO:0007669"/>
    <property type="project" value="TreeGrafter"/>
</dbReference>
<dbReference type="PANTHER" id="PTHR42959">
    <property type="entry name" value="CARBAMOYLTRANSFERASE"/>
    <property type="match status" value="1"/>
</dbReference>
<dbReference type="AlphaFoldDB" id="A0A176RUL3"/>
<dbReference type="InterPro" id="IPR051060">
    <property type="entry name" value="Carbamoyltrans_HypF-like"/>
</dbReference>
<dbReference type="Proteomes" id="UP000076962">
    <property type="component" value="Unassembled WGS sequence"/>
</dbReference>
<accession>A0A176RUL3</accession>
<reference evidence="2 3" key="1">
    <citation type="submission" date="2016-05" db="EMBL/GenBank/DDBJ databases">
        <title>Single-cell genome of chain-forming Candidatus Thiomargarita nelsonii and comparison to other large sulfur-oxidizing bacteria.</title>
        <authorList>
            <person name="Winkel M."/>
            <person name="Salman V."/>
            <person name="Woyke T."/>
            <person name="Schulz-Vogt H."/>
            <person name="Richter M."/>
            <person name="Flood B."/>
            <person name="Bailey J."/>
            <person name="Amann R."/>
            <person name="Mussmann M."/>
        </authorList>
    </citation>
    <scope>NUCLEOTIDE SEQUENCE [LARGE SCALE GENOMIC DNA]</scope>
    <source>
        <strain evidence="2 3">THI036</strain>
    </source>
</reference>
<organism evidence="2 3">
    <name type="scientific">Candidatus Thiomargarita nelsonii</name>
    <dbReference type="NCBI Taxonomy" id="1003181"/>
    <lineage>
        <taxon>Bacteria</taxon>
        <taxon>Pseudomonadati</taxon>
        <taxon>Pseudomonadota</taxon>
        <taxon>Gammaproteobacteria</taxon>
        <taxon>Thiotrichales</taxon>
        <taxon>Thiotrichaceae</taxon>
        <taxon>Thiomargarita</taxon>
    </lineage>
</organism>
<evidence type="ECO:0000313" key="3">
    <source>
        <dbReference type="Proteomes" id="UP000076962"/>
    </source>
</evidence>
<evidence type="ECO:0000313" key="2">
    <source>
        <dbReference type="EMBL" id="OAD19452.1"/>
    </source>
</evidence>
<gene>
    <name evidence="2" type="ORF">THIOM_004915</name>
</gene>
<dbReference type="GO" id="GO:0051604">
    <property type="term" value="P:protein maturation"/>
    <property type="evidence" value="ECO:0007669"/>
    <property type="project" value="TreeGrafter"/>
</dbReference>
<comment type="caution">
    <text evidence="2">The sequence shown here is derived from an EMBL/GenBank/DDBJ whole genome shotgun (WGS) entry which is preliminary data.</text>
</comment>
<dbReference type="Gene3D" id="3.30.420.40">
    <property type="match status" value="1"/>
</dbReference>
<name>A0A176RUL3_9GAMM</name>
<dbReference type="Pfam" id="PF22521">
    <property type="entry name" value="HypF_C_2"/>
    <property type="match status" value="1"/>
</dbReference>
<dbReference type="InterPro" id="IPR055128">
    <property type="entry name" value="HypF_C_2"/>
</dbReference>
<dbReference type="EMBL" id="LUTY01002797">
    <property type="protein sequence ID" value="OAD19452.1"/>
    <property type="molecule type" value="Genomic_DNA"/>
</dbReference>
<evidence type="ECO:0000259" key="1">
    <source>
        <dbReference type="Pfam" id="PF22521"/>
    </source>
</evidence>
<proteinExistence type="predicted"/>
<dbReference type="PANTHER" id="PTHR42959:SF1">
    <property type="entry name" value="CARBAMOYLTRANSFERASE HYPF"/>
    <property type="match status" value="1"/>
</dbReference>
<dbReference type="PATRIC" id="fig|1003181.4.peg.6487"/>